<evidence type="ECO:0000256" key="2">
    <source>
        <dbReference type="SAM" id="Coils"/>
    </source>
</evidence>
<dbReference type="KEGG" id="bmor:101742544"/>
<evidence type="ECO:0008006" key="6">
    <source>
        <dbReference type="Google" id="ProtNLM"/>
    </source>
</evidence>
<reference evidence="5" key="1">
    <citation type="journal article" date="2008" name="Insect Biochem. Mol. Biol.">
        <title>The genome of a lepidopteran model insect, the silkworm Bombyx mori.</title>
        <authorList>
            <consortium name="International Silkworm Genome Consortium"/>
        </authorList>
    </citation>
    <scope>NUCLEOTIDE SEQUENCE [LARGE SCALE GENOMIC DNA]</scope>
    <source>
        <strain evidence="5">p50T</strain>
    </source>
</reference>
<dbReference type="Proteomes" id="UP000005204">
    <property type="component" value="Unassembled WGS sequence"/>
</dbReference>
<proteinExistence type="inferred from homology"/>
<reference evidence="4" key="2">
    <citation type="submission" date="2022-06" db="UniProtKB">
        <authorList>
            <consortium name="EnsemblMetazoa"/>
        </authorList>
    </citation>
    <scope>IDENTIFICATION</scope>
    <source>
        <strain evidence="4">p50T (Dazao)</strain>
    </source>
</reference>
<dbReference type="GO" id="GO:0032511">
    <property type="term" value="P:late endosome to vacuole transport via multivesicular body sorting pathway"/>
    <property type="evidence" value="ECO:0007669"/>
    <property type="project" value="TreeGrafter"/>
</dbReference>
<dbReference type="Pfam" id="PF25880">
    <property type="entry name" value="WHD_CHMP7_1st"/>
    <property type="match status" value="1"/>
</dbReference>
<name>A0A8R2R7S8_BOMMO</name>
<dbReference type="EnsemblMetazoa" id="XM_038019756.1">
    <property type="protein sequence ID" value="XP_037875684.1"/>
    <property type="gene ID" value="LOC101742544"/>
</dbReference>
<dbReference type="AlphaFoldDB" id="A0A8R2R7S8"/>
<dbReference type="Pfam" id="PF03357">
    <property type="entry name" value="Snf7"/>
    <property type="match status" value="1"/>
</dbReference>
<dbReference type="Gene3D" id="6.10.140.1230">
    <property type="match status" value="1"/>
</dbReference>
<dbReference type="GO" id="GO:0000815">
    <property type="term" value="C:ESCRT III complex"/>
    <property type="evidence" value="ECO:0007669"/>
    <property type="project" value="TreeGrafter"/>
</dbReference>
<dbReference type="GO" id="GO:0006900">
    <property type="term" value="P:vesicle budding from membrane"/>
    <property type="evidence" value="ECO:0007669"/>
    <property type="project" value="TreeGrafter"/>
</dbReference>
<sequence>MMGLPDRGIPEDKLPQCWYDDVRMNALFAPFRLKTTNPESWDMKMKFWSDMLRQWCKHRKDPIVSPADARAAFQRKGRTPACLDIVIEEMFRSGELCPISKYQRILHNGTEGWVRWTARLALKPAALALTAVSSFLPARQTLDNDGLPKASIECTQRFLLEGSVKELATELLHTNVPEIDRIGTIEELMKNFEYQGGREVFEVLLGWLVAQGYAVKKDEVIKLAEPDKKATPVTESDEALVKLVTAERHLHGDSTRLSRELATIENDARAALQLGNRIAAKNHLRRKHKVQRKLEQCTKALENVQNLLQQMRDVHFNASIVDTYKTTSEAMKRGLKDNGLEVDTVHDTMDDLKEVMDSYSEMERALGTTIDDTDTAELERELKELLSGPSAPGGGTPGKEGEVGATQKPVRKTSEREFIFDGEERMLAELNDLGIEEASPSGKAEKDKENRVRRKIAVPDGDWEEKDKEPADDLDNAKQSKPWYPRFEECLKTDAAWRDADAAHEIRTDDRLHPGQKLDVDYTKPPRLYNSDFAVKDHRLEAGVWLYNRRDADDFACSTEFFSSESPGKAPVGGFQMAPGGERKKSQLSPDEETPDEELERRLKNLRGFN</sequence>
<dbReference type="GeneID" id="101742544"/>
<accession>A0A8R2R7S8</accession>
<feature type="compositionally biased region" description="Basic and acidic residues" evidence="3">
    <location>
        <begin position="465"/>
        <end position="478"/>
    </location>
</feature>
<evidence type="ECO:0000256" key="3">
    <source>
        <dbReference type="SAM" id="MobiDB-lite"/>
    </source>
</evidence>
<dbReference type="PANTHER" id="PTHR22761:SF21">
    <property type="entry name" value="CHARGED MULTIVESICULAR BODY PROTEIN 7"/>
    <property type="match status" value="1"/>
</dbReference>
<evidence type="ECO:0000313" key="5">
    <source>
        <dbReference type="Proteomes" id="UP000005204"/>
    </source>
</evidence>
<dbReference type="InterPro" id="IPR005024">
    <property type="entry name" value="Snf7_fam"/>
</dbReference>
<feature type="region of interest" description="Disordered" evidence="3">
    <location>
        <begin position="433"/>
        <end position="480"/>
    </location>
</feature>
<dbReference type="GO" id="GO:0005771">
    <property type="term" value="C:multivesicular body"/>
    <property type="evidence" value="ECO:0007669"/>
    <property type="project" value="TreeGrafter"/>
</dbReference>
<evidence type="ECO:0000256" key="1">
    <source>
        <dbReference type="ARBA" id="ARBA00006190"/>
    </source>
</evidence>
<dbReference type="RefSeq" id="XP_037875684.1">
    <property type="nucleotide sequence ID" value="XM_038019756.2"/>
</dbReference>
<organism evidence="4 5">
    <name type="scientific">Bombyx mori</name>
    <name type="common">Silk moth</name>
    <dbReference type="NCBI Taxonomy" id="7091"/>
    <lineage>
        <taxon>Eukaryota</taxon>
        <taxon>Metazoa</taxon>
        <taxon>Ecdysozoa</taxon>
        <taxon>Arthropoda</taxon>
        <taxon>Hexapoda</taxon>
        <taxon>Insecta</taxon>
        <taxon>Pterygota</taxon>
        <taxon>Neoptera</taxon>
        <taxon>Endopterygota</taxon>
        <taxon>Lepidoptera</taxon>
        <taxon>Glossata</taxon>
        <taxon>Ditrysia</taxon>
        <taxon>Bombycoidea</taxon>
        <taxon>Bombycidae</taxon>
        <taxon>Bombycinae</taxon>
        <taxon>Bombyx</taxon>
    </lineage>
</organism>
<feature type="region of interest" description="Disordered" evidence="3">
    <location>
        <begin position="561"/>
        <end position="610"/>
    </location>
</feature>
<protein>
    <recommendedName>
        <fullName evidence="6">Charged multivesicular body protein 7</fullName>
    </recommendedName>
</protein>
<comment type="similarity">
    <text evidence="1">Belongs to the SNF7 family.</text>
</comment>
<dbReference type="PANTHER" id="PTHR22761">
    <property type="entry name" value="CHARGED MULTIVESICULAR BODY PROTEIN"/>
    <property type="match status" value="1"/>
</dbReference>
<evidence type="ECO:0000313" key="4">
    <source>
        <dbReference type="EnsemblMetazoa" id="XP_037875684.1"/>
    </source>
</evidence>
<feature type="coiled-coil region" evidence="2">
    <location>
        <begin position="287"/>
        <end position="314"/>
    </location>
</feature>
<keyword evidence="5" id="KW-1185">Reference proteome</keyword>
<keyword evidence="2" id="KW-0175">Coiled coil</keyword>
<feature type="region of interest" description="Disordered" evidence="3">
    <location>
        <begin position="385"/>
        <end position="416"/>
    </location>
</feature>
<dbReference type="GO" id="GO:0009898">
    <property type="term" value="C:cytoplasmic side of plasma membrane"/>
    <property type="evidence" value="ECO:0007669"/>
    <property type="project" value="TreeGrafter"/>
</dbReference>